<reference evidence="4 5" key="1">
    <citation type="submission" date="2019-07" db="EMBL/GenBank/DDBJ databases">
        <title>Genomic Encyclopedia of Type Strains, Phase IV (KMG-IV): sequencing the most valuable type-strain genomes for metagenomic binning, comparative biology and taxonomic classification.</title>
        <authorList>
            <person name="Goeker M."/>
        </authorList>
    </citation>
    <scope>NUCLEOTIDE SEQUENCE [LARGE SCALE GENOMIC DNA]</scope>
    <source>
        <strain evidence="4 5">DSM 44831</strain>
    </source>
</reference>
<dbReference type="PANTHER" id="PTHR10272:SF0">
    <property type="entry name" value="PLATELET-ACTIVATING FACTOR ACETYLHYDROLASE"/>
    <property type="match status" value="1"/>
</dbReference>
<dbReference type="SUPFAM" id="SSF53474">
    <property type="entry name" value="alpha/beta-Hydrolases"/>
    <property type="match status" value="1"/>
</dbReference>
<dbReference type="Pfam" id="PF03403">
    <property type="entry name" value="PAF-AH_p_II"/>
    <property type="match status" value="1"/>
</dbReference>
<organism evidence="4 5">
    <name type="scientific">Nocardia caishijiensis</name>
    <dbReference type="NCBI Taxonomy" id="184756"/>
    <lineage>
        <taxon>Bacteria</taxon>
        <taxon>Bacillati</taxon>
        <taxon>Actinomycetota</taxon>
        <taxon>Actinomycetes</taxon>
        <taxon>Mycobacteriales</taxon>
        <taxon>Nocardiaceae</taxon>
        <taxon>Nocardia</taxon>
    </lineage>
</organism>
<dbReference type="InterPro" id="IPR029058">
    <property type="entry name" value="AB_hydrolase_fold"/>
</dbReference>
<sequence>MAVACAVVVASGATGHAGPGVTVLPRPGGTLPVGTTTLHLVDAARPDPFEPDRSRELMVSVFYPATDVDRHPVAHYASTELIPGLEKALGTELPGVLTHSHRDAPARTGTTYPVVLYTPGAGVSRVLGTGLAEDLASRGYVVVTVDHTYETGPAVEFPGGRLVRPSPAPNGFDPAIREKYIAARLLDLRFVLDSLAGLSSGTNPDAEQDALPTDLGRVLDLERIGAVGHSSGGYTAVEAMHLDRRIDAAVDMDGQIGVDEAFGRAITEGVDRPTLVLTSAQIEQVGDGNPSFDAFWRAATGWKRHLAIADSAHYDFTDMPALVPAVAKPAAAQYIGAIDTDRMATLVRSAVAAMFDKFLLGRPDTLLDRPITDPELTAVR</sequence>
<keyword evidence="2" id="KW-0442">Lipid degradation</keyword>
<dbReference type="Proteomes" id="UP000798951">
    <property type="component" value="Unassembled WGS sequence"/>
</dbReference>
<keyword evidence="1 4" id="KW-0378">Hydrolase</keyword>
<evidence type="ECO:0000256" key="2">
    <source>
        <dbReference type="ARBA" id="ARBA00022963"/>
    </source>
</evidence>
<evidence type="ECO:0000256" key="3">
    <source>
        <dbReference type="ARBA" id="ARBA00023098"/>
    </source>
</evidence>
<gene>
    <name evidence="4" type="ORF">FNL39_103760</name>
</gene>
<protein>
    <submittedName>
        <fullName evidence="4">Dienelactone hydrolase</fullName>
    </submittedName>
</protein>
<dbReference type="EMBL" id="VMSD01000003">
    <property type="protein sequence ID" value="KAF0847858.1"/>
    <property type="molecule type" value="Genomic_DNA"/>
</dbReference>
<dbReference type="Gene3D" id="3.40.50.1820">
    <property type="entry name" value="alpha/beta hydrolase"/>
    <property type="match status" value="1"/>
</dbReference>
<keyword evidence="3" id="KW-0443">Lipid metabolism</keyword>
<name>A0ABQ6YPW6_9NOCA</name>
<keyword evidence="5" id="KW-1185">Reference proteome</keyword>
<dbReference type="PANTHER" id="PTHR10272">
    <property type="entry name" value="PLATELET-ACTIVATING FACTOR ACETYLHYDROLASE"/>
    <property type="match status" value="1"/>
</dbReference>
<evidence type="ECO:0000313" key="4">
    <source>
        <dbReference type="EMBL" id="KAF0847858.1"/>
    </source>
</evidence>
<evidence type="ECO:0000313" key="5">
    <source>
        <dbReference type="Proteomes" id="UP000798951"/>
    </source>
</evidence>
<comment type="caution">
    <text evidence="4">The sequence shown here is derived from an EMBL/GenBank/DDBJ whole genome shotgun (WGS) entry which is preliminary data.</text>
</comment>
<dbReference type="GO" id="GO:0016787">
    <property type="term" value="F:hydrolase activity"/>
    <property type="evidence" value="ECO:0007669"/>
    <property type="project" value="UniProtKB-KW"/>
</dbReference>
<proteinExistence type="predicted"/>
<accession>A0ABQ6YPW6</accession>
<evidence type="ECO:0000256" key="1">
    <source>
        <dbReference type="ARBA" id="ARBA00022801"/>
    </source>
</evidence>